<keyword evidence="3" id="KW-1185">Reference proteome</keyword>
<feature type="chain" id="PRO_5013118421" evidence="1">
    <location>
        <begin position="34"/>
        <end position="213"/>
    </location>
</feature>
<dbReference type="Proteomes" id="UP000007879">
    <property type="component" value="Unassembled WGS sequence"/>
</dbReference>
<gene>
    <name evidence="2" type="primary">100637409</name>
</gene>
<sequence>MKVTTEVVVFLLRCTKMWASLLVALSLVVLSSGQTPSISETFAADVEVERHTRGETHFGVGEICRDQTSQKGLEAYNITLGNASNYEIVYRLERYDLDPPVEYHIRGISQDTHMHCNMEDPPDPKLQPFFGWLANAKDLGEIELENVKVHAYAIEFAGTKVVLGVDPDDGTKPVILLRETAGEQMYVTFKTFNTTVDANAFDIPKMCNQPPLK</sequence>
<accession>A0A1X7VJ99</accession>
<feature type="signal peptide" evidence="1">
    <location>
        <begin position="1"/>
        <end position="33"/>
    </location>
</feature>
<dbReference type="AlphaFoldDB" id="A0A1X7VJ99"/>
<name>A0A1X7VJ99_AMPQE</name>
<reference evidence="2" key="2">
    <citation type="submission" date="2017-05" db="UniProtKB">
        <authorList>
            <consortium name="EnsemblMetazoa"/>
        </authorList>
    </citation>
    <scope>IDENTIFICATION</scope>
</reference>
<evidence type="ECO:0000313" key="3">
    <source>
        <dbReference type="Proteomes" id="UP000007879"/>
    </source>
</evidence>
<organism evidence="2">
    <name type="scientific">Amphimedon queenslandica</name>
    <name type="common">Sponge</name>
    <dbReference type="NCBI Taxonomy" id="400682"/>
    <lineage>
        <taxon>Eukaryota</taxon>
        <taxon>Metazoa</taxon>
        <taxon>Porifera</taxon>
        <taxon>Demospongiae</taxon>
        <taxon>Heteroscleromorpha</taxon>
        <taxon>Haplosclerida</taxon>
        <taxon>Niphatidae</taxon>
        <taxon>Amphimedon</taxon>
    </lineage>
</organism>
<dbReference type="InParanoid" id="A0A1X7VJ99"/>
<keyword evidence="1" id="KW-0732">Signal</keyword>
<dbReference type="OrthoDB" id="10442275at2759"/>
<protein>
    <submittedName>
        <fullName evidence="2">Uncharacterized protein</fullName>
    </submittedName>
</protein>
<dbReference type="KEGG" id="aqu:100637409"/>
<dbReference type="EnsemblMetazoa" id="XM_003384096.2">
    <property type="protein sequence ID" value="XP_003384144.2"/>
    <property type="gene ID" value="LOC100637409"/>
</dbReference>
<evidence type="ECO:0000256" key="1">
    <source>
        <dbReference type="SAM" id="SignalP"/>
    </source>
</evidence>
<evidence type="ECO:0000313" key="2">
    <source>
        <dbReference type="EnsemblMetazoa" id="Aqu2.1.39880_001"/>
    </source>
</evidence>
<dbReference type="EnsemblMetazoa" id="Aqu2.1.39880_001">
    <property type="protein sequence ID" value="Aqu2.1.39880_001"/>
    <property type="gene ID" value="Aqu2.1.39880"/>
</dbReference>
<dbReference type="eggNOG" id="ENOG502SG0T">
    <property type="taxonomic scope" value="Eukaryota"/>
</dbReference>
<reference evidence="3" key="1">
    <citation type="journal article" date="2010" name="Nature">
        <title>The Amphimedon queenslandica genome and the evolution of animal complexity.</title>
        <authorList>
            <person name="Srivastava M."/>
            <person name="Simakov O."/>
            <person name="Chapman J."/>
            <person name="Fahey B."/>
            <person name="Gauthier M.E."/>
            <person name="Mitros T."/>
            <person name="Richards G.S."/>
            <person name="Conaco C."/>
            <person name="Dacre M."/>
            <person name="Hellsten U."/>
            <person name="Larroux C."/>
            <person name="Putnam N.H."/>
            <person name="Stanke M."/>
            <person name="Adamska M."/>
            <person name="Darling A."/>
            <person name="Degnan S.M."/>
            <person name="Oakley T.H."/>
            <person name="Plachetzki D.C."/>
            <person name="Zhai Y."/>
            <person name="Adamski M."/>
            <person name="Calcino A."/>
            <person name="Cummins S.F."/>
            <person name="Goodstein D.M."/>
            <person name="Harris C."/>
            <person name="Jackson D.J."/>
            <person name="Leys S.P."/>
            <person name="Shu S."/>
            <person name="Woodcroft B.J."/>
            <person name="Vervoort M."/>
            <person name="Kosik K.S."/>
            <person name="Manning G."/>
            <person name="Degnan B.M."/>
            <person name="Rokhsar D.S."/>
        </authorList>
    </citation>
    <scope>NUCLEOTIDE SEQUENCE [LARGE SCALE GENOMIC DNA]</scope>
</reference>
<proteinExistence type="predicted"/>